<evidence type="ECO:0000256" key="5">
    <source>
        <dbReference type="ARBA" id="ARBA00023136"/>
    </source>
</evidence>
<keyword evidence="3" id="KW-0812">Transmembrane</keyword>
<dbReference type="PANTHER" id="PTHR37485">
    <property type="entry name" value="CELL DIVISION PROTEIN FTSB"/>
    <property type="match status" value="1"/>
</dbReference>
<protein>
    <recommendedName>
        <fullName evidence="9">Cell division protein FtsB</fullName>
    </recommendedName>
</protein>
<dbReference type="PANTHER" id="PTHR37485:SF1">
    <property type="entry name" value="CELL DIVISION PROTEIN FTSB"/>
    <property type="match status" value="1"/>
</dbReference>
<proteinExistence type="inferred from homology"/>
<keyword evidence="4" id="KW-1133">Transmembrane helix</keyword>
<dbReference type="EMBL" id="UINC01012396">
    <property type="protein sequence ID" value="SVA54155.1"/>
    <property type="molecule type" value="Genomic_DNA"/>
</dbReference>
<evidence type="ECO:0008006" key="9">
    <source>
        <dbReference type="Google" id="ProtNLM"/>
    </source>
</evidence>
<feature type="coiled-coil region" evidence="7">
    <location>
        <begin position="31"/>
        <end position="58"/>
    </location>
</feature>
<dbReference type="InterPro" id="IPR023081">
    <property type="entry name" value="Cell_div_FtsB"/>
</dbReference>
<keyword evidence="7" id="KW-0175">Coiled coil</keyword>
<dbReference type="GO" id="GO:0043093">
    <property type="term" value="P:FtsZ-dependent cytokinesis"/>
    <property type="evidence" value="ECO:0007669"/>
    <property type="project" value="TreeGrafter"/>
</dbReference>
<evidence type="ECO:0000256" key="4">
    <source>
        <dbReference type="ARBA" id="ARBA00022989"/>
    </source>
</evidence>
<evidence type="ECO:0000256" key="2">
    <source>
        <dbReference type="ARBA" id="ARBA00022618"/>
    </source>
</evidence>
<reference evidence="8" key="1">
    <citation type="submission" date="2018-05" db="EMBL/GenBank/DDBJ databases">
        <authorList>
            <person name="Lanie J.A."/>
            <person name="Ng W.-L."/>
            <person name="Kazmierczak K.M."/>
            <person name="Andrzejewski T.M."/>
            <person name="Davidsen T.M."/>
            <person name="Wayne K.J."/>
            <person name="Tettelin H."/>
            <person name="Glass J.I."/>
            <person name="Rusch D."/>
            <person name="Podicherti R."/>
            <person name="Tsui H.-C.T."/>
            <person name="Winkler M.E."/>
        </authorList>
    </citation>
    <scope>NUCLEOTIDE SEQUENCE</scope>
</reference>
<evidence type="ECO:0000256" key="3">
    <source>
        <dbReference type="ARBA" id="ARBA00022692"/>
    </source>
</evidence>
<keyword evidence="2" id="KW-0132">Cell division</keyword>
<evidence type="ECO:0000256" key="7">
    <source>
        <dbReference type="SAM" id="Coils"/>
    </source>
</evidence>
<name>A0A381WNU6_9ZZZZ</name>
<keyword evidence="5" id="KW-0472">Membrane</keyword>
<organism evidence="8">
    <name type="scientific">marine metagenome</name>
    <dbReference type="NCBI Taxonomy" id="408172"/>
    <lineage>
        <taxon>unclassified sequences</taxon>
        <taxon>metagenomes</taxon>
        <taxon>ecological metagenomes</taxon>
    </lineage>
</organism>
<dbReference type="HAMAP" id="MF_00599">
    <property type="entry name" value="FtsB"/>
    <property type="match status" value="1"/>
</dbReference>
<accession>A0A381WNU6</accession>
<keyword evidence="1" id="KW-1003">Cell membrane</keyword>
<dbReference type="InterPro" id="IPR007060">
    <property type="entry name" value="FtsL/DivIC"/>
</dbReference>
<sequence length="97" mass="10872">MSTRVLAGVLLLLFVLLQYALLAGKNSVLDLVRLRSTLEDLTTQNQSLRDRNDRLHADVVDIKSRLSAIEAQARSELGFLKPGETYYQVIETTAPKE</sequence>
<gene>
    <name evidence="8" type="ORF">METZ01_LOCUS107009</name>
</gene>
<evidence type="ECO:0000313" key="8">
    <source>
        <dbReference type="EMBL" id="SVA54155.1"/>
    </source>
</evidence>
<dbReference type="GO" id="GO:0030428">
    <property type="term" value="C:cell septum"/>
    <property type="evidence" value="ECO:0007669"/>
    <property type="project" value="TreeGrafter"/>
</dbReference>
<keyword evidence="6" id="KW-0131">Cell cycle</keyword>
<evidence type="ECO:0000256" key="1">
    <source>
        <dbReference type="ARBA" id="ARBA00022475"/>
    </source>
</evidence>
<dbReference type="Pfam" id="PF04977">
    <property type="entry name" value="DivIC"/>
    <property type="match status" value="1"/>
</dbReference>
<evidence type="ECO:0000256" key="6">
    <source>
        <dbReference type="ARBA" id="ARBA00023306"/>
    </source>
</evidence>
<dbReference type="AlphaFoldDB" id="A0A381WNU6"/>